<dbReference type="EC" id="1.6.5.7" evidence="2"/>
<dbReference type="InterPro" id="IPR029039">
    <property type="entry name" value="Flavoprotein-like_sf"/>
</dbReference>
<evidence type="ECO:0000313" key="2">
    <source>
        <dbReference type="EMBL" id="MPM81180.1"/>
    </source>
</evidence>
<dbReference type="InterPro" id="IPR050712">
    <property type="entry name" value="NAD(P)H-dep_reductase"/>
</dbReference>
<evidence type="ECO:0000259" key="1">
    <source>
        <dbReference type="Pfam" id="PF03358"/>
    </source>
</evidence>
<dbReference type="SUPFAM" id="SSF52218">
    <property type="entry name" value="Flavoproteins"/>
    <property type="match status" value="1"/>
</dbReference>
<keyword evidence="2" id="KW-0560">Oxidoreductase</keyword>
<feature type="domain" description="NADPH-dependent FMN reductase-like" evidence="1">
    <location>
        <begin position="5"/>
        <end position="152"/>
    </location>
</feature>
<accession>A0A645CVJ3</accession>
<dbReference type="Gene3D" id="3.40.50.360">
    <property type="match status" value="1"/>
</dbReference>
<dbReference type="GO" id="GO:0050625">
    <property type="term" value="F:2-hydroxy-1,4-benzoquinone reductase (NADH) activity"/>
    <property type="evidence" value="ECO:0007669"/>
    <property type="project" value="UniProtKB-EC"/>
</dbReference>
<gene>
    <name evidence="2" type="ORF">SDC9_128232</name>
</gene>
<dbReference type="InterPro" id="IPR005025">
    <property type="entry name" value="FMN_Rdtase-like_dom"/>
</dbReference>
<dbReference type="PANTHER" id="PTHR30543:SF21">
    <property type="entry name" value="NAD(P)H-DEPENDENT FMN REDUCTASE LOT6"/>
    <property type="match status" value="1"/>
</dbReference>
<sequence length="183" mass="20252">MEQKRIAAIVGSLRENSYNRQLALAAKEIVGERAIFDIIDYSEVPMMNQDIEYPAPEAVCLVREQIKTADGLWIFTPEYNHSYPGVLKNLIDWLSRPISKEERQVLSRKPIAISGASPGMGGTLIAQDLLVMLLSMLNANVMNSPRLAIPNIAQQADEAGHLALSTSLPYLQKQADAFLKFIG</sequence>
<dbReference type="Pfam" id="PF03358">
    <property type="entry name" value="FMN_red"/>
    <property type="match status" value="1"/>
</dbReference>
<protein>
    <submittedName>
        <fullName evidence="2">2-hydroxy-1,4-benzoquinone reductase</fullName>
        <ecNumber evidence="2">1.6.5.7</ecNumber>
    </submittedName>
</protein>
<dbReference type="PANTHER" id="PTHR30543">
    <property type="entry name" value="CHROMATE REDUCTASE"/>
    <property type="match status" value="1"/>
</dbReference>
<dbReference type="GO" id="GO:0010181">
    <property type="term" value="F:FMN binding"/>
    <property type="evidence" value="ECO:0007669"/>
    <property type="project" value="TreeGrafter"/>
</dbReference>
<comment type="caution">
    <text evidence="2">The sequence shown here is derived from an EMBL/GenBank/DDBJ whole genome shotgun (WGS) entry which is preliminary data.</text>
</comment>
<dbReference type="AlphaFoldDB" id="A0A645CVJ3"/>
<dbReference type="EMBL" id="VSSQ01030599">
    <property type="protein sequence ID" value="MPM81180.1"/>
    <property type="molecule type" value="Genomic_DNA"/>
</dbReference>
<reference evidence="2" key="1">
    <citation type="submission" date="2019-08" db="EMBL/GenBank/DDBJ databases">
        <authorList>
            <person name="Kucharzyk K."/>
            <person name="Murdoch R.W."/>
            <person name="Higgins S."/>
            <person name="Loffler F."/>
        </authorList>
    </citation>
    <scope>NUCLEOTIDE SEQUENCE</scope>
</reference>
<dbReference type="GO" id="GO:0005829">
    <property type="term" value="C:cytosol"/>
    <property type="evidence" value="ECO:0007669"/>
    <property type="project" value="TreeGrafter"/>
</dbReference>
<name>A0A645CVJ3_9ZZZZ</name>
<organism evidence="2">
    <name type="scientific">bioreactor metagenome</name>
    <dbReference type="NCBI Taxonomy" id="1076179"/>
    <lineage>
        <taxon>unclassified sequences</taxon>
        <taxon>metagenomes</taxon>
        <taxon>ecological metagenomes</taxon>
    </lineage>
</organism>
<proteinExistence type="predicted"/>